<dbReference type="InterPro" id="IPR046471">
    <property type="entry name" value="IntS14_C"/>
</dbReference>
<dbReference type="PANTHER" id="PTHR13532">
    <property type="match status" value="1"/>
</dbReference>
<feature type="domain" description="Integrator complex subunit 14 C-terminal" evidence="7">
    <location>
        <begin position="397"/>
        <end position="490"/>
    </location>
</feature>
<comment type="similarity">
    <text evidence="4">Belongs to the Integrator subunit 14 family.</text>
</comment>
<organism evidence="8 9">
    <name type="scientific">Paramuricea clavata</name>
    <name type="common">Red gorgonian</name>
    <name type="synonym">Violescent sea-whip</name>
    <dbReference type="NCBI Taxonomy" id="317549"/>
    <lineage>
        <taxon>Eukaryota</taxon>
        <taxon>Metazoa</taxon>
        <taxon>Cnidaria</taxon>
        <taxon>Anthozoa</taxon>
        <taxon>Octocorallia</taxon>
        <taxon>Malacalcyonacea</taxon>
        <taxon>Plexauridae</taxon>
        <taxon>Paramuricea</taxon>
    </lineage>
</organism>
<evidence type="ECO:0000259" key="7">
    <source>
        <dbReference type="Pfam" id="PF20504"/>
    </source>
</evidence>
<dbReference type="Pfam" id="PF13519">
    <property type="entry name" value="VWA_2"/>
    <property type="match status" value="1"/>
</dbReference>
<feature type="domain" description="VWFA" evidence="5">
    <location>
        <begin position="3"/>
        <end position="120"/>
    </location>
</feature>
<proteinExistence type="inferred from homology"/>
<dbReference type="GO" id="GO:0032039">
    <property type="term" value="C:integrator complex"/>
    <property type="evidence" value="ECO:0007669"/>
    <property type="project" value="InterPro"/>
</dbReference>
<comment type="subcellular location">
    <subcellularLocation>
        <location evidence="1">Nucleus</location>
    </subcellularLocation>
</comment>
<dbReference type="InterPro" id="IPR002035">
    <property type="entry name" value="VWF_A"/>
</dbReference>
<dbReference type="Pfam" id="PF20504">
    <property type="entry name" value="IntS14_C"/>
    <property type="match status" value="1"/>
</dbReference>
<evidence type="ECO:0000256" key="3">
    <source>
        <dbReference type="ARBA" id="ARBA00023242"/>
    </source>
</evidence>
<evidence type="ECO:0000313" key="9">
    <source>
        <dbReference type="Proteomes" id="UP001152795"/>
    </source>
</evidence>
<protein>
    <recommendedName>
        <fullName evidence="2">Integrator complex subunit 14</fullName>
    </recommendedName>
</protein>
<dbReference type="GO" id="GO:0034472">
    <property type="term" value="P:snRNA 3'-end processing"/>
    <property type="evidence" value="ECO:0007669"/>
    <property type="project" value="TreeGrafter"/>
</dbReference>
<dbReference type="AlphaFoldDB" id="A0A7D9HDV6"/>
<dbReference type="EMBL" id="CACRXK020000449">
    <property type="protein sequence ID" value="CAB3981964.1"/>
    <property type="molecule type" value="Genomic_DNA"/>
</dbReference>
<dbReference type="InterPro" id="IPR036465">
    <property type="entry name" value="vWFA_dom_sf"/>
</dbReference>
<dbReference type="Pfam" id="PF19435">
    <property type="entry name" value="IntS14_b-barrel"/>
    <property type="match status" value="1"/>
</dbReference>
<reference evidence="8" key="1">
    <citation type="submission" date="2020-04" db="EMBL/GenBank/DDBJ databases">
        <authorList>
            <person name="Alioto T."/>
            <person name="Alioto T."/>
            <person name="Gomez Garrido J."/>
        </authorList>
    </citation>
    <scope>NUCLEOTIDE SEQUENCE</scope>
    <source>
        <strain evidence="8">A484AB</strain>
    </source>
</reference>
<keyword evidence="3" id="KW-0539">Nucleus</keyword>
<evidence type="ECO:0000256" key="1">
    <source>
        <dbReference type="ARBA" id="ARBA00004123"/>
    </source>
</evidence>
<dbReference type="InterPro" id="IPR045814">
    <property type="entry name" value="IntS14_b-barrel"/>
</dbReference>
<dbReference type="SUPFAM" id="SSF53300">
    <property type="entry name" value="vWA-like"/>
    <property type="match status" value="1"/>
</dbReference>
<dbReference type="Proteomes" id="UP001152795">
    <property type="component" value="Unassembled WGS sequence"/>
</dbReference>
<evidence type="ECO:0000259" key="6">
    <source>
        <dbReference type="Pfam" id="PF19435"/>
    </source>
</evidence>
<feature type="domain" description="Integrator complex subunit 14 beta-barrel" evidence="6">
    <location>
        <begin position="210"/>
        <end position="347"/>
    </location>
</feature>
<name>A0A7D9HDV6_PARCT</name>
<comment type="caution">
    <text evidence="8">The sequence shown here is derived from an EMBL/GenBank/DDBJ whole genome shotgun (WGS) entry which is preliminary data.</text>
</comment>
<evidence type="ECO:0000259" key="5">
    <source>
        <dbReference type="Pfam" id="PF13519"/>
    </source>
</evidence>
<evidence type="ECO:0000256" key="2">
    <source>
        <dbReference type="ARBA" id="ARBA00016816"/>
    </source>
</evidence>
<dbReference type="OrthoDB" id="2374335at2759"/>
<sequence length="492" mass="54999">MPTVVLLDVSLSMLKTIQDSEQQADNSANKRLLAIRGLYSFFDYLSENCKLEFTALIAFSSLWEIVVRFTRDYDALKDGCMNVDTYDKTFLGNALNGVSNLVIEEWGCSVPVQLVVVTDGNLGGATTIHEVLTNRLGDMAENTCTMPLPFPCVMHIVCMSTFDDTPSTTLKLLQDLVETCGQGGGLYMLESPATVHSSQEAFKRLANEHYISYSGTLTCGHLKSMITLYPPPKTMPKNQTRNLTVKEQDQPFPKEVKICGFLDAIDLGNPPCLTRHLVIPTASGYGGTDTSDGNGKEPSFCVLLHGSLKVEKMVAFAQLGPNWFGMLYSWADSKKKSNLVLSVFSPGVEIPWLGNLKRLMPSAEMQDNPYKLDREVEESPFPVETSRRRSYHSQASVVWIKGSGLQADIQKLMRYARKLPEKMNQFYKELNRIRRAALCYSYFELLEGIADMLEREIESYNADGMIQLEHAARCMREAAQHDLNKLITATQG</sequence>
<dbReference type="InterPro" id="IPR039841">
    <property type="entry name" value="INTS14"/>
</dbReference>
<dbReference type="Gene3D" id="3.40.50.410">
    <property type="entry name" value="von Willebrand factor, type A domain"/>
    <property type="match status" value="1"/>
</dbReference>
<dbReference type="PANTHER" id="PTHR13532:SF3">
    <property type="entry name" value="INTEGRATOR COMPLEX SUBUNIT 14"/>
    <property type="match status" value="1"/>
</dbReference>
<evidence type="ECO:0000256" key="4">
    <source>
        <dbReference type="ARBA" id="ARBA00061449"/>
    </source>
</evidence>
<evidence type="ECO:0000313" key="8">
    <source>
        <dbReference type="EMBL" id="CAB3981964.1"/>
    </source>
</evidence>
<accession>A0A7D9HDV6</accession>
<gene>
    <name evidence="8" type="ORF">PACLA_8A013253</name>
</gene>
<keyword evidence="9" id="KW-1185">Reference proteome</keyword>